<feature type="non-terminal residue" evidence="13">
    <location>
        <position position="1"/>
    </location>
</feature>
<dbReference type="SUPFAM" id="SSF56300">
    <property type="entry name" value="Metallo-dependent phosphatases"/>
    <property type="match status" value="1"/>
</dbReference>
<evidence type="ECO:0000256" key="8">
    <source>
        <dbReference type="ARBA" id="ARBA00022833"/>
    </source>
</evidence>
<evidence type="ECO:0000313" key="14">
    <source>
        <dbReference type="Proteomes" id="UP000825002"/>
    </source>
</evidence>
<gene>
    <name evidence="13" type="primary">Smpd1</name>
    <name evidence="13" type="ORF">GZH46_01539</name>
</gene>
<accession>A0ABQ7S943</accession>
<dbReference type="Gene3D" id="3.60.21.10">
    <property type="match status" value="1"/>
</dbReference>
<feature type="domain" description="Calcineurin-like phosphoesterase" evidence="11">
    <location>
        <begin position="527"/>
        <end position="788"/>
    </location>
</feature>
<feature type="compositionally biased region" description="Basic residues" evidence="10">
    <location>
        <begin position="235"/>
        <end position="255"/>
    </location>
</feature>
<dbReference type="InterPro" id="IPR041805">
    <property type="entry name" value="ASMase/PPN1_MPP"/>
</dbReference>
<keyword evidence="6" id="KW-0732">Signal</keyword>
<feature type="domain" description="Sphingomyelin phosphodiesterase C-terminal" evidence="12">
    <location>
        <begin position="805"/>
        <end position="915"/>
    </location>
</feature>
<keyword evidence="7" id="KW-0378">Hydrolase</keyword>
<evidence type="ECO:0000256" key="5">
    <source>
        <dbReference type="ARBA" id="ARBA00022723"/>
    </source>
</evidence>
<evidence type="ECO:0000256" key="1">
    <source>
        <dbReference type="ARBA" id="ARBA00001947"/>
    </source>
</evidence>
<comment type="similarity">
    <text evidence="3">Belongs to the acid sphingomyelinase family.</text>
</comment>
<feature type="region of interest" description="Disordered" evidence="10">
    <location>
        <begin position="421"/>
        <end position="464"/>
    </location>
</feature>
<feature type="compositionally biased region" description="Polar residues" evidence="10">
    <location>
        <begin position="193"/>
        <end position="214"/>
    </location>
</feature>
<reference evidence="13 14" key="1">
    <citation type="submission" date="2020-10" db="EMBL/GenBank/DDBJ databases">
        <authorList>
            <person name="Klimov P.B."/>
            <person name="Dyachkov S.M."/>
            <person name="Chetverikov P.E."/>
        </authorList>
    </citation>
    <scope>NUCLEOTIDE SEQUENCE [LARGE SCALE GENOMIC DNA]</scope>
    <source>
        <strain evidence="13">BMOC 18-1129-001#AD2665</strain>
        <tissue evidence="13">Entire mites</tissue>
    </source>
</reference>
<dbReference type="Pfam" id="PF19272">
    <property type="entry name" value="ASMase_C"/>
    <property type="match status" value="1"/>
</dbReference>
<comment type="cofactor">
    <cofactor evidence="1">
        <name>Zn(2+)</name>
        <dbReference type="ChEBI" id="CHEBI:29105"/>
    </cofactor>
</comment>
<evidence type="ECO:0000256" key="9">
    <source>
        <dbReference type="ARBA" id="ARBA00023180"/>
    </source>
</evidence>
<evidence type="ECO:0000256" key="10">
    <source>
        <dbReference type="SAM" id="MobiDB-lite"/>
    </source>
</evidence>
<keyword evidence="5" id="KW-0479">Metal-binding</keyword>
<evidence type="ECO:0000256" key="4">
    <source>
        <dbReference type="ARBA" id="ARBA00022525"/>
    </source>
</evidence>
<proteinExistence type="inferred from homology"/>
<name>A0ABQ7S943_9ACAR</name>
<organism evidence="13 14">
    <name type="scientific">Fragariocoptes setiger</name>
    <dbReference type="NCBI Taxonomy" id="1670756"/>
    <lineage>
        <taxon>Eukaryota</taxon>
        <taxon>Metazoa</taxon>
        <taxon>Ecdysozoa</taxon>
        <taxon>Arthropoda</taxon>
        <taxon>Chelicerata</taxon>
        <taxon>Arachnida</taxon>
        <taxon>Acari</taxon>
        <taxon>Acariformes</taxon>
        <taxon>Trombidiformes</taxon>
        <taxon>Prostigmata</taxon>
        <taxon>Eupodina</taxon>
        <taxon>Eriophyoidea</taxon>
        <taxon>Phytoptidae</taxon>
        <taxon>Fragariocoptes</taxon>
    </lineage>
</organism>
<dbReference type="InterPro" id="IPR004843">
    <property type="entry name" value="Calcineurin-like_PHP"/>
</dbReference>
<keyword evidence="4" id="KW-0964">Secreted</keyword>
<dbReference type="InterPro" id="IPR029052">
    <property type="entry name" value="Metallo-depent_PP-like"/>
</dbReference>
<protein>
    <submittedName>
        <fullName evidence="13">Sphingomyelin phosphodiesterase</fullName>
    </submittedName>
</protein>
<evidence type="ECO:0000259" key="12">
    <source>
        <dbReference type="Pfam" id="PF19272"/>
    </source>
</evidence>
<keyword evidence="8" id="KW-0862">Zinc</keyword>
<dbReference type="PANTHER" id="PTHR10340">
    <property type="entry name" value="SPHINGOMYELIN PHOSPHODIESTERASE"/>
    <property type="match status" value="1"/>
</dbReference>
<dbReference type="Pfam" id="PF00149">
    <property type="entry name" value="Metallophos"/>
    <property type="match status" value="1"/>
</dbReference>
<evidence type="ECO:0000313" key="13">
    <source>
        <dbReference type="EMBL" id="KAG9509932.1"/>
    </source>
</evidence>
<comment type="caution">
    <text evidence="13">The sequence shown here is derived from an EMBL/GenBank/DDBJ whole genome shotgun (WGS) entry which is preliminary data.</text>
</comment>
<feature type="compositionally biased region" description="Low complexity" evidence="10">
    <location>
        <begin position="179"/>
        <end position="192"/>
    </location>
</feature>
<sequence length="946" mass="105774">LACRILNAVTNISPSSSQLSTVLDMEVGTSLSGSNQKNNSEPTSSFDYVIKQHHHVTTISNTQTKSMNNLTIRPNLGFKLQQVVKISSKQKKLRSKSLLRLNVEKNSSCNKTTLVKYNNNNMAQYCQVILFVLTLSCALGTFGPNRVSAKLSANNAAESPASASSAPLVKALGESAVAGSSPSASSSSSSSATILSTPTNISLSDGHNFKNVQKNSDEMGSVGGSEKPEQPPSTGHHHRLHHRLRHHHKGKKFRQHQQNTINYLMSVILDSSASKHKASAHTGIETAIATNSRQRFFLTSMLSRIMNVMNVTEFAFEVRDGISSRASCVFCNAVAGLFLSPLYSKDVFSAAIKAVCTSFRLFTPRVCSGFVESFQDDFEYIRKNTRLTRDEVCAVIFGTDCARRLTHNLNWTIPIPSLPRNVQSDKLDEQPAASNQQSSNGVKPASHQGQDQSATPRPNPLGIILDEVEPPDLLEYRKSGASSSSSVTSSTSGGSSSDQSLASGRSMHQSSDGGILPDNGSDKISNFVQITDVHVDPYYEPGTSADCREPLCCRLTSGLPSEGRRAAGSWGDYGNCDTPITTLRHAFNRIRHHHQDSEYWIWTGDIAPHDIWNVTRSEVIHQIRLISGMMKEYSSGPVFPVVGNHESVPVNSFAPPEIRGKFSMSWLYDVLADEWGYWLPEDAKATLKIGGYYRVKVRHGFRIICINTNYCARLNPWSLYNPVDPGNQLKWLSQQLQEAEQSNDKVHIIGHIPPDNRECTQAWLFNFIRLVDRFKDTILGQFYGHTHRDEFRVIYSLRSEAPVGVAYIGPSVTPFTENNSAYRVYHQDQSGHLVDAQTYYFNLTEANNNDDGPVWRHEYRVSSHLNMTSMRPKDWHLYIQKMHEDETLFDQFHRHFYRSSDVKRDTVCRAKCKYHMLNDLRVAHPFKTRPKPLLANRKNSNHNHHG</sequence>
<dbReference type="Proteomes" id="UP000825002">
    <property type="component" value="Unassembled WGS sequence"/>
</dbReference>
<feature type="compositionally biased region" description="Polar residues" evidence="10">
    <location>
        <begin position="432"/>
        <end position="456"/>
    </location>
</feature>
<evidence type="ECO:0000256" key="6">
    <source>
        <dbReference type="ARBA" id="ARBA00022729"/>
    </source>
</evidence>
<feature type="region of interest" description="Disordered" evidence="10">
    <location>
        <begin position="477"/>
        <end position="523"/>
    </location>
</feature>
<evidence type="ECO:0000259" key="11">
    <source>
        <dbReference type="Pfam" id="PF00149"/>
    </source>
</evidence>
<dbReference type="EMBL" id="JAIFTH010000284">
    <property type="protein sequence ID" value="KAG9509932.1"/>
    <property type="molecule type" value="Genomic_DNA"/>
</dbReference>
<evidence type="ECO:0000256" key="3">
    <source>
        <dbReference type="ARBA" id="ARBA00008234"/>
    </source>
</evidence>
<evidence type="ECO:0000256" key="2">
    <source>
        <dbReference type="ARBA" id="ARBA00004613"/>
    </source>
</evidence>
<dbReference type="PANTHER" id="PTHR10340:SF34">
    <property type="entry name" value="SPHINGOMYELIN PHOSPHODIESTERASE"/>
    <property type="match status" value="1"/>
</dbReference>
<dbReference type="CDD" id="cd00842">
    <property type="entry name" value="MPP_ASMase"/>
    <property type="match status" value="1"/>
</dbReference>
<keyword evidence="9" id="KW-0325">Glycoprotein</keyword>
<comment type="subcellular location">
    <subcellularLocation>
        <location evidence="2">Secreted</location>
    </subcellularLocation>
</comment>
<feature type="compositionally biased region" description="Low complexity" evidence="10">
    <location>
        <begin position="479"/>
        <end position="506"/>
    </location>
</feature>
<keyword evidence="14" id="KW-1185">Reference proteome</keyword>
<feature type="region of interest" description="Disordered" evidence="10">
    <location>
        <begin position="179"/>
        <end position="255"/>
    </location>
</feature>
<evidence type="ECO:0000256" key="7">
    <source>
        <dbReference type="ARBA" id="ARBA00022801"/>
    </source>
</evidence>
<dbReference type="InterPro" id="IPR045473">
    <property type="entry name" value="ASM_C"/>
</dbReference>